<evidence type="ECO:0000313" key="1">
    <source>
        <dbReference type="EMBL" id="OQS54410.1"/>
    </source>
</evidence>
<dbReference type="AlphaFoldDB" id="A0A1W0E595"/>
<proteinExistence type="predicted"/>
<evidence type="ECO:0000313" key="2">
    <source>
        <dbReference type="Proteomes" id="UP000192758"/>
    </source>
</evidence>
<accession>A0A1W0E595</accession>
<reference evidence="1 2" key="1">
    <citation type="journal article" date="2017" name="Environ. Microbiol.">
        <title>Decay of the glycolytic pathway and adaptation to intranuclear parasitism within Enterocytozoonidae microsporidia.</title>
        <authorList>
            <person name="Wiredu Boakye D."/>
            <person name="Jaroenlak P."/>
            <person name="Prachumwat A."/>
            <person name="Williams T.A."/>
            <person name="Bateman K.S."/>
            <person name="Itsathitphaisarn O."/>
            <person name="Sritunyalucksana K."/>
            <person name="Paszkiewicz K.H."/>
            <person name="Moore K.A."/>
            <person name="Stentiford G.D."/>
            <person name="Williams B.A."/>
        </authorList>
    </citation>
    <scope>NUCLEOTIDE SEQUENCE [LARGE SCALE GENOMIC DNA]</scope>
    <source>
        <strain evidence="1 2">TH1</strain>
    </source>
</reference>
<name>A0A1W0E595_9MICR</name>
<dbReference type="EMBL" id="MNPJ01000020">
    <property type="protein sequence ID" value="OQS54410.1"/>
    <property type="molecule type" value="Genomic_DNA"/>
</dbReference>
<comment type="caution">
    <text evidence="1">The sequence shown here is derived from an EMBL/GenBank/DDBJ whole genome shotgun (WGS) entry which is preliminary data.</text>
</comment>
<organism evidence="1 2">
    <name type="scientific">Ecytonucleospora hepatopenaei</name>
    <dbReference type="NCBI Taxonomy" id="646526"/>
    <lineage>
        <taxon>Eukaryota</taxon>
        <taxon>Fungi</taxon>
        <taxon>Fungi incertae sedis</taxon>
        <taxon>Microsporidia</taxon>
        <taxon>Enterocytozoonidae</taxon>
        <taxon>Ecytonucleospora</taxon>
    </lineage>
</organism>
<sequence length="99" mass="11523">MVMNNKNKEDSLFMNENTSFINNTENTHDINESAIANDIFENTKKTGEIIKIKAVHYISKIKEQNTKAYQYLSEKIIYLYKKIKGPFTNETVSNEIVEI</sequence>
<protein>
    <submittedName>
        <fullName evidence="1">Uncharacterized protein</fullName>
    </submittedName>
</protein>
<dbReference type="VEuPathDB" id="MicrosporidiaDB:EHP00_1732"/>
<dbReference type="Proteomes" id="UP000192758">
    <property type="component" value="Unassembled WGS sequence"/>
</dbReference>
<gene>
    <name evidence="1" type="ORF">EHP00_1732</name>
</gene>
<keyword evidence="2" id="KW-1185">Reference proteome</keyword>